<proteinExistence type="predicted"/>
<dbReference type="AlphaFoldDB" id="A0A1C3KAA8"/>
<evidence type="ECO:0000313" key="2">
    <source>
        <dbReference type="Proteomes" id="UP000219799"/>
    </source>
</evidence>
<protein>
    <submittedName>
        <fullName evidence="1">Uncharacterized protein</fullName>
    </submittedName>
</protein>
<dbReference type="Proteomes" id="UP000219799">
    <property type="component" value="Chromosome 3"/>
</dbReference>
<dbReference type="EMBL" id="LT594491">
    <property type="protein sequence ID" value="SBT70476.1"/>
    <property type="molecule type" value="Genomic_DNA"/>
</dbReference>
<name>A0A1C3KAA8_PLAMA</name>
<accession>A0A1C3KAA8</accession>
<dbReference type="VEuPathDB" id="PlasmoDB:PmUG01_03029300"/>
<sequence>MNYSSIRHLQKPLENKLNDIPAGKPTHSNKSTFCKLHFEETGEVEFKSCIRNINHRNKTSVFDGTQNEWSDKGEEKKSNSHRIMKKRIFDKSSSLEIKGIFHDNLSNTSTIKHGKRINTDVRSFYIFSKDTNDKIERKSSKKISSYSLEKNPCKWGVDVLRYSLPPPKKMYRHVDNLSTCLIPNISEDSIIPKKNKNNYATQLEKSLCPKENIFIPNSSRKLIRVHESKLEMNCVPKDCEGSRIRTTPIPHPGNLNAHLMPLVECGRKSLYINPTCRNKICSVSFNYEQEPSPYRSGKRIGYLGATSENSIFLF</sequence>
<evidence type="ECO:0000313" key="1">
    <source>
        <dbReference type="EMBL" id="SBT70476.1"/>
    </source>
</evidence>
<reference evidence="1 2" key="1">
    <citation type="submission" date="2016-06" db="EMBL/GenBank/DDBJ databases">
        <authorList>
            <consortium name="Pathogen Informatics"/>
        </authorList>
    </citation>
    <scope>NUCLEOTIDE SEQUENCE [LARGE SCALE GENOMIC DNA]</scope>
    <source>
        <strain evidence="1">PmlGA01</strain>
    </source>
</reference>
<gene>
    <name evidence="1" type="primary">PmlGA01_030021100</name>
    <name evidence="1" type="ORF">PMLGA01_030021100</name>
</gene>
<organism evidence="1 2">
    <name type="scientific">Plasmodium malariae</name>
    <dbReference type="NCBI Taxonomy" id="5858"/>
    <lineage>
        <taxon>Eukaryota</taxon>
        <taxon>Sar</taxon>
        <taxon>Alveolata</taxon>
        <taxon>Apicomplexa</taxon>
        <taxon>Aconoidasida</taxon>
        <taxon>Haemosporida</taxon>
        <taxon>Plasmodiidae</taxon>
        <taxon>Plasmodium</taxon>
        <taxon>Plasmodium (Plasmodium)</taxon>
    </lineage>
</organism>